<evidence type="ECO:0000259" key="2">
    <source>
        <dbReference type="Pfam" id="PF26496"/>
    </source>
</evidence>
<comment type="caution">
    <text evidence="3">The sequence shown here is derived from an EMBL/GenBank/DDBJ whole genome shotgun (WGS) entry which is preliminary data.</text>
</comment>
<organism evidence="3 5">
    <name type="scientific">Haloarcula rubripromontorii</name>
    <dbReference type="NCBI Taxonomy" id="1705562"/>
    <lineage>
        <taxon>Archaea</taxon>
        <taxon>Methanobacteriati</taxon>
        <taxon>Methanobacteriota</taxon>
        <taxon>Stenosarchaea group</taxon>
        <taxon>Halobacteria</taxon>
        <taxon>Halobacteriales</taxon>
        <taxon>Haloarculaceae</taxon>
        <taxon>Haloarcula</taxon>
    </lineage>
</organism>
<dbReference type="Proteomes" id="UP000610611">
    <property type="component" value="Unassembled WGS sequence"/>
</dbReference>
<dbReference type="InterPro" id="IPR058477">
    <property type="entry name" value="DUF8163"/>
</dbReference>
<name>A0A0M9ALB0_9EURY</name>
<proteinExistence type="predicted"/>
<dbReference type="EMBL" id="LIUF01000003">
    <property type="protein sequence ID" value="KOX93145.1"/>
    <property type="molecule type" value="Genomic_DNA"/>
</dbReference>
<dbReference type="EMBL" id="WOWB01000001">
    <property type="protein sequence ID" value="NLV06501.1"/>
    <property type="molecule type" value="Genomic_DNA"/>
</dbReference>
<accession>A0A0M9ALB0</accession>
<feature type="domain" description="DUF8163" evidence="2">
    <location>
        <begin position="15"/>
        <end position="159"/>
    </location>
</feature>
<evidence type="ECO:0000313" key="3">
    <source>
        <dbReference type="EMBL" id="KOX93145.1"/>
    </source>
</evidence>
<dbReference type="AlphaFoldDB" id="A0A0M9ALB0"/>
<dbReference type="STRING" id="1705562.AMS69_11925"/>
<evidence type="ECO:0000256" key="1">
    <source>
        <dbReference type="SAM" id="Phobius"/>
    </source>
</evidence>
<reference evidence="4" key="2">
    <citation type="submission" date="2019-12" db="EMBL/GenBank/DDBJ databases">
        <title>The whole-genome sequencing of Haloarcula japonica strain pws8.</title>
        <authorList>
            <person name="Verma D.K."/>
            <person name="Gopal K."/>
            <person name="Prasad E.S."/>
        </authorList>
    </citation>
    <scope>NUCLEOTIDE SEQUENCE</scope>
    <source>
        <strain evidence="4">Pws8</strain>
    </source>
</reference>
<keyword evidence="1" id="KW-0472">Membrane</keyword>
<dbReference type="Pfam" id="PF26496">
    <property type="entry name" value="DUF8163"/>
    <property type="match status" value="1"/>
</dbReference>
<dbReference type="OrthoDB" id="222053at2157"/>
<gene>
    <name evidence="3" type="ORF">AMS69_11925</name>
    <name evidence="4" type="ORF">GOC83_10220</name>
</gene>
<dbReference type="Proteomes" id="UP000037729">
    <property type="component" value="Unassembled WGS sequence"/>
</dbReference>
<dbReference type="RefSeq" id="WP_053968277.1">
    <property type="nucleotide sequence ID" value="NZ_LIUF01000003.1"/>
</dbReference>
<sequence>MSMTLNSTRQSRRSLPTVLGLLGIVGATGGLLLGGPVWLGLVGVVLGGLYLSGTAVLAVVLGQIALVTVETPSLLSLVLVEGGLFLTLLSVATEAPDSRIASSLVALVVPLLGGVVWLSVWRWTLDPLKVGFAILVGTAIVGYLLHRYLLIELDIVTEDVASDRDFQ</sequence>
<feature type="transmembrane region" description="Helical" evidence="1">
    <location>
        <begin position="74"/>
        <end position="93"/>
    </location>
</feature>
<keyword evidence="1" id="KW-1133">Transmembrane helix</keyword>
<evidence type="ECO:0000313" key="4">
    <source>
        <dbReference type="EMBL" id="NLV06501.1"/>
    </source>
</evidence>
<reference evidence="3 5" key="1">
    <citation type="submission" date="2015-08" db="EMBL/GenBank/DDBJ databases">
        <title>Genomes of Isolates from Cabo Rojo, PR.</title>
        <authorList>
            <person name="Sanchez-Nieves R.L."/>
            <person name="Montalvo-Rodriguez R."/>
        </authorList>
    </citation>
    <scope>NUCLEOTIDE SEQUENCE [LARGE SCALE GENOMIC DNA]</scope>
    <source>
        <strain evidence="3 5">SL3</strain>
    </source>
</reference>
<dbReference type="PATRIC" id="fig|1705562.3.peg.575"/>
<feature type="transmembrane region" description="Helical" evidence="1">
    <location>
        <begin position="130"/>
        <end position="149"/>
    </location>
</feature>
<evidence type="ECO:0000313" key="5">
    <source>
        <dbReference type="Proteomes" id="UP000037729"/>
    </source>
</evidence>
<feature type="transmembrane region" description="Helical" evidence="1">
    <location>
        <begin position="37"/>
        <end position="62"/>
    </location>
</feature>
<protein>
    <recommendedName>
        <fullName evidence="2">DUF8163 domain-containing protein</fullName>
    </recommendedName>
</protein>
<feature type="transmembrane region" description="Helical" evidence="1">
    <location>
        <begin position="99"/>
        <end position="118"/>
    </location>
</feature>
<keyword evidence="5" id="KW-1185">Reference proteome</keyword>
<keyword evidence="1" id="KW-0812">Transmembrane</keyword>